<organism evidence="1 2">
    <name type="scientific">Trametes sanguinea</name>
    <dbReference type="NCBI Taxonomy" id="158606"/>
    <lineage>
        <taxon>Eukaryota</taxon>
        <taxon>Fungi</taxon>
        <taxon>Dikarya</taxon>
        <taxon>Basidiomycota</taxon>
        <taxon>Agaricomycotina</taxon>
        <taxon>Agaricomycetes</taxon>
        <taxon>Polyporales</taxon>
        <taxon>Polyporaceae</taxon>
        <taxon>Trametes</taxon>
    </lineage>
</organism>
<evidence type="ECO:0000313" key="1">
    <source>
        <dbReference type="EMBL" id="KAJ3017608.1"/>
    </source>
</evidence>
<proteinExistence type="predicted"/>
<accession>A0ACC1Q8W0</accession>
<comment type="caution">
    <text evidence="1">The sequence shown here is derived from an EMBL/GenBank/DDBJ whole genome shotgun (WGS) entry which is preliminary data.</text>
</comment>
<evidence type="ECO:0000313" key="2">
    <source>
        <dbReference type="Proteomes" id="UP001144978"/>
    </source>
</evidence>
<dbReference type="Proteomes" id="UP001144978">
    <property type="component" value="Unassembled WGS sequence"/>
</dbReference>
<name>A0ACC1Q8W0_9APHY</name>
<sequence length="401" mass="44968">MTAQTQKHILVCAAHLWGHARPLAILAARMVKLRPVVITFVAAYNVYERLQAEILSDFHPGEEEAVSRIRLVRIDPGEELIDPAVLKANFWTLWTKLCKGEAVPYETADSKQGFVDLRREPLSAVAIDGITVEIFEALYDHRARTPELSHLKIYTWLPASNDYFLTVYRDDKVPSAEAIAKREGIPFNDAAHRLWLVPQGRVIRSASLPPVYDYEMEPQALPLPPDLCGRLFIKAHRMIENTDGVVIMDAAEFHPEATAAFRKWLGETRRKLYCVGPLLSTERTGPGYQPKGDAKGIMKFLDEQLSARGARTVVCVSFGSVFWPMDNAKLLAALDVLMQQNIPFVMARPSPLAVFSEEAMNKLKAYPNAFISSWIPQRAVLEHPSLGTAVGDWLVPDARRT</sequence>
<reference evidence="1" key="1">
    <citation type="submission" date="2022-08" db="EMBL/GenBank/DDBJ databases">
        <title>Genome Sequence of Pycnoporus sanguineus.</title>
        <authorList>
            <person name="Buettner E."/>
        </authorList>
    </citation>
    <scope>NUCLEOTIDE SEQUENCE</scope>
    <source>
        <strain evidence="1">CG-C14</strain>
    </source>
</reference>
<keyword evidence="2" id="KW-1185">Reference proteome</keyword>
<gene>
    <name evidence="1" type="ORF">NUW54_g545</name>
</gene>
<protein>
    <submittedName>
        <fullName evidence="1">Uncharacterized protein</fullName>
    </submittedName>
</protein>
<dbReference type="EMBL" id="JANSHE010000071">
    <property type="protein sequence ID" value="KAJ3017608.1"/>
    <property type="molecule type" value="Genomic_DNA"/>
</dbReference>